<keyword evidence="2" id="KW-0238">DNA-binding</keyword>
<evidence type="ECO:0000259" key="4">
    <source>
        <dbReference type="PROSITE" id="PS50995"/>
    </source>
</evidence>
<dbReference type="PANTHER" id="PTHR33164">
    <property type="entry name" value="TRANSCRIPTIONAL REGULATOR, MARR FAMILY"/>
    <property type="match status" value="1"/>
</dbReference>
<dbReference type="SMART" id="SM00347">
    <property type="entry name" value="HTH_MARR"/>
    <property type="match status" value="1"/>
</dbReference>
<dbReference type="InterPro" id="IPR000835">
    <property type="entry name" value="HTH_MarR-typ"/>
</dbReference>
<comment type="caution">
    <text evidence="5">The sequence shown here is derived from an EMBL/GenBank/DDBJ whole genome shotgun (WGS) entry which is preliminary data.</text>
</comment>
<accession>A0A4R0YU61</accession>
<dbReference type="GO" id="GO:0003700">
    <property type="term" value="F:DNA-binding transcription factor activity"/>
    <property type="evidence" value="ECO:0007669"/>
    <property type="project" value="InterPro"/>
</dbReference>
<evidence type="ECO:0000256" key="1">
    <source>
        <dbReference type="ARBA" id="ARBA00023015"/>
    </source>
</evidence>
<keyword evidence="3" id="KW-0804">Transcription</keyword>
<dbReference type="AlphaFoldDB" id="A0A4R0YU61"/>
<protein>
    <submittedName>
        <fullName evidence="5">MarR family transcriptional regulator</fullName>
    </submittedName>
</protein>
<keyword evidence="1" id="KW-0805">Transcription regulation</keyword>
<dbReference type="InterPro" id="IPR039422">
    <property type="entry name" value="MarR/SlyA-like"/>
</dbReference>
<evidence type="ECO:0000313" key="6">
    <source>
        <dbReference type="Proteomes" id="UP000291822"/>
    </source>
</evidence>
<sequence length="175" mass="19161">MTRLHECLALMDAGTARVGESIPDLPLPEVRLTRLLLLVGGTLLTELEATLKPHGLNDSDFRTLMLIYSSPQGSATPGELCEYAQQGPTNMTRIANVLVKAGLVTRAPSAEDRRRVLLSITPAGKRLVRKILPPLFPRVLGAFASLSTSDKRTLDRLLRQVALNIDTLTQSDRRP</sequence>
<dbReference type="PRINTS" id="PR00598">
    <property type="entry name" value="HTHMARR"/>
</dbReference>
<gene>
    <name evidence="5" type="ORF">EZM97_12810</name>
</gene>
<dbReference type="PROSITE" id="PS01117">
    <property type="entry name" value="HTH_MARR_1"/>
    <property type="match status" value="1"/>
</dbReference>
<organism evidence="5 6">
    <name type="scientific">Dyella soli</name>
    <dbReference type="NCBI Taxonomy" id="522319"/>
    <lineage>
        <taxon>Bacteria</taxon>
        <taxon>Pseudomonadati</taxon>
        <taxon>Pseudomonadota</taxon>
        <taxon>Gammaproteobacteria</taxon>
        <taxon>Lysobacterales</taxon>
        <taxon>Rhodanobacteraceae</taxon>
        <taxon>Dyella</taxon>
    </lineage>
</organism>
<dbReference type="InterPro" id="IPR023187">
    <property type="entry name" value="Tscrpt_reg_MarR-type_CS"/>
</dbReference>
<reference evidence="5 6" key="1">
    <citation type="submission" date="2019-02" db="EMBL/GenBank/DDBJ databases">
        <title>Dyella amyloliquefaciens sp. nov., isolated from forest soil.</title>
        <authorList>
            <person name="Gao Z.-H."/>
            <person name="Qiu L.-H."/>
        </authorList>
    </citation>
    <scope>NUCLEOTIDE SEQUENCE [LARGE SCALE GENOMIC DNA]</scope>
    <source>
        <strain evidence="5 6">KACC 12747</strain>
    </source>
</reference>
<dbReference type="InterPro" id="IPR036390">
    <property type="entry name" value="WH_DNA-bd_sf"/>
</dbReference>
<evidence type="ECO:0000313" key="5">
    <source>
        <dbReference type="EMBL" id="TCI09830.1"/>
    </source>
</evidence>
<dbReference type="Proteomes" id="UP000291822">
    <property type="component" value="Unassembled WGS sequence"/>
</dbReference>
<dbReference type="Pfam" id="PF12802">
    <property type="entry name" value="MarR_2"/>
    <property type="match status" value="1"/>
</dbReference>
<proteinExistence type="predicted"/>
<dbReference type="Gene3D" id="1.10.10.10">
    <property type="entry name" value="Winged helix-like DNA-binding domain superfamily/Winged helix DNA-binding domain"/>
    <property type="match status" value="1"/>
</dbReference>
<evidence type="ECO:0000256" key="2">
    <source>
        <dbReference type="ARBA" id="ARBA00023125"/>
    </source>
</evidence>
<dbReference type="InterPro" id="IPR036388">
    <property type="entry name" value="WH-like_DNA-bd_sf"/>
</dbReference>
<feature type="domain" description="HTH marR-type" evidence="4">
    <location>
        <begin position="29"/>
        <end position="163"/>
    </location>
</feature>
<dbReference type="PROSITE" id="PS50995">
    <property type="entry name" value="HTH_MARR_2"/>
    <property type="match status" value="1"/>
</dbReference>
<dbReference type="GO" id="GO:0003677">
    <property type="term" value="F:DNA binding"/>
    <property type="evidence" value="ECO:0007669"/>
    <property type="project" value="UniProtKB-KW"/>
</dbReference>
<name>A0A4R0YU61_9GAMM</name>
<dbReference type="RefSeq" id="WP_131407266.1">
    <property type="nucleotide sequence ID" value="NZ_SJTG01000002.1"/>
</dbReference>
<dbReference type="GO" id="GO:0006950">
    <property type="term" value="P:response to stress"/>
    <property type="evidence" value="ECO:0007669"/>
    <property type="project" value="TreeGrafter"/>
</dbReference>
<dbReference type="EMBL" id="SJTG01000002">
    <property type="protein sequence ID" value="TCI09830.1"/>
    <property type="molecule type" value="Genomic_DNA"/>
</dbReference>
<dbReference type="PANTHER" id="PTHR33164:SF43">
    <property type="entry name" value="HTH-TYPE TRANSCRIPTIONAL REPRESSOR YETL"/>
    <property type="match status" value="1"/>
</dbReference>
<evidence type="ECO:0000256" key="3">
    <source>
        <dbReference type="ARBA" id="ARBA00023163"/>
    </source>
</evidence>
<dbReference type="SUPFAM" id="SSF46785">
    <property type="entry name" value="Winged helix' DNA-binding domain"/>
    <property type="match status" value="1"/>
</dbReference>
<keyword evidence="6" id="KW-1185">Reference proteome</keyword>